<keyword evidence="4 12" id="KW-0378">Hydrolase</keyword>
<gene>
    <name evidence="17" type="ORF">AAE3_LOCUS7547</name>
</gene>
<dbReference type="GO" id="GO:0005789">
    <property type="term" value="C:endoplasmic reticulum membrane"/>
    <property type="evidence" value="ECO:0007669"/>
    <property type="project" value="UniProtKB-SubCell"/>
</dbReference>
<dbReference type="InterPro" id="IPR008928">
    <property type="entry name" value="6-hairpin_glycosidase_sf"/>
</dbReference>
<dbReference type="InterPro" id="IPR012341">
    <property type="entry name" value="6hp_glycosidase-like_sf"/>
</dbReference>
<evidence type="ECO:0000313" key="17">
    <source>
        <dbReference type="EMBL" id="CAA7265444.1"/>
    </source>
</evidence>
<feature type="domain" description="Phosphatidic acid phosphatase type 2/haloperoxidase" evidence="14">
    <location>
        <begin position="905"/>
        <end position="1022"/>
    </location>
</feature>
<dbReference type="SUPFAM" id="SSF48317">
    <property type="entry name" value="Acid phosphatase/Vanadium-dependent haloperoxidase"/>
    <property type="match status" value="1"/>
</dbReference>
<keyword evidence="7" id="KW-1133">Transmembrane helix</keyword>
<proteinExistence type="inferred from homology"/>
<dbReference type="InterPro" id="IPR038518">
    <property type="entry name" value="Glyco_hydro_63N_sf"/>
</dbReference>
<keyword evidence="5 12" id="KW-0256">Endoplasmic reticulum</keyword>
<dbReference type="GO" id="GO:0004573">
    <property type="term" value="F:Glc3Man9GlcNAc2 oligosaccharide glucosidase activity"/>
    <property type="evidence" value="ECO:0007669"/>
    <property type="project" value="UniProtKB-UniRule"/>
</dbReference>
<evidence type="ECO:0000256" key="4">
    <source>
        <dbReference type="ARBA" id="ARBA00022801"/>
    </source>
</evidence>
<evidence type="ECO:0000256" key="9">
    <source>
        <dbReference type="ARBA" id="ARBA00023180"/>
    </source>
</evidence>
<feature type="domain" description="Glycosyl hydrolase family 63 C-terminal" evidence="15">
    <location>
        <begin position="297"/>
        <end position="798"/>
    </location>
</feature>
<dbReference type="InterPro" id="IPR031631">
    <property type="entry name" value="Glyco_hydro_63N"/>
</dbReference>
<evidence type="ECO:0000256" key="10">
    <source>
        <dbReference type="ARBA" id="ARBA00023295"/>
    </source>
</evidence>
<protein>
    <recommendedName>
        <fullName evidence="11 12">Mannosyl-oligosaccharide glucosidase</fullName>
        <ecNumber evidence="11 12">3.2.1.106</ecNumber>
    </recommendedName>
</protein>
<keyword evidence="13" id="KW-0732">Signal</keyword>
<keyword evidence="9" id="KW-0325">Glycoprotein</keyword>
<accession>A0A8S0VWR9</accession>
<feature type="domain" description="Glycosyl hydrolase family 63 N-terminal" evidence="16">
    <location>
        <begin position="23"/>
        <end position="248"/>
    </location>
</feature>
<dbReference type="InterPro" id="IPR000326">
    <property type="entry name" value="PAP2/HPO"/>
</dbReference>
<dbReference type="InterPro" id="IPR036938">
    <property type="entry name" value="PAP2/HPO_sf"/>
</dbReference>
<keyword evidence="3" id="KW-0812">Transmembrane</keyword>
<keyword evidence="8" id="KW-0472">Membrane</keyword>
<comment type="caution">
    <text evidence="17">The sequence shown here is derived from an EMBL/GenBank/DDBJ whole genome shotgun (WGS) entry which is preliminary data.</text>
</comment>
<evidence type="ECO:0000259" key="14">
    <source>
        <dbReference type="Pfam" id="PF01569"/>
    </source>
</evidence>
<dbReference type="SUPFAM" id="SSF48208">
    <property type="entry name" value="Six-hairpin glycosidases"/>
    <property type="match status" value="1"/>
</dbReference>
<dbReference type="GO" id="GO:0006487">
    <property type="term" value="P:protein N-linked glycosylation"/>
    <property type="evidence" value="ECO:0007669"/>
    <property type="project" value="UniProtKB-UniRule"/>
</dbReference>
<comment type="catalytic activity">
    <reaction evidence="12">
        <text>N(4)-(alpha-D-Glc-(1-&gt;2)-alpha-D-Glc-(1-&gt;3)-alpha-D-Glc-(1-&gt;3)-alpha-D-Man-(1-&gt;2)-alpha-D-Man-(1-&gt;2)-alpha-D-Man-(1-&gt;3)-[alpha-D-Man-(1-&gt;2)-alpha-D-Man-(1-&gt;3)-[alpha-D-Man-(1-&gt;2)-alpha-D-Man-(1-&gt;6)]-alpha-D-Man-(1-&gt;6)]-beta-D-Man-(1-&gt;4)-beta-D-GlcNAc-(1-&gt;4)-beta-D-GlcNAc)-L-asparaginyl-[protein] + H2O = N(4)-(alpha-D-Glc-(1-&gt;3)-alpha-D-Glc-(1-&gt;3)-alpha-D-Man-(1-&gt;2)-alpha-D-Man-(1-&gt;2)-alpha-D-Man-(1-&gt;3)-[alpha-D-Man-(1-&gt;2)-alpha-D-Man-(1-&gt;3)-[alpha-D-Man-(1-&gt;2)-alpha-D-Man-(1-&gt;6)]-alpha-D-Man-(1-&gt;6)]-beta-D-Man-(1-&gt;4)-beta-D-GlcNAc-(1-&gt;4)-beta-D-GlcNAc)-L-asparaginyl-[protein] + beta-D-glucose</text>
        <dbReference type="Rhea" id="RHEA:55988"/>
        <dbReference type="Rhea" id="RHEA-COMP:12806"/>
        <dbReference type="Rhea" id="RHEA-COMP:14355"/>
        <dbReference type="ChEBI" id="CHEBI:15377"/>
        <dbReference type="ChEBI" id="CHEBI:15903"/>
        <dbReference type="ChEBI" id="CHEBI:59082"/>
        <dbReference type="ChEBI" id="CHEBI:132537"/>
        <dbReference type="EC" id="3.2.1.106"/>
    </reaction>
</comment>
<evidence type="ECO:0000256" key="13">
    <source>
        <dbReference type="SAM" id="SignalP"/>
    </source>
</evidence>
<dbReference type="Proteomes" id="UP000467700">
    <property type="component" value="Unassembled WGS sequence"/>
</dbReference>
<dbReference type="Gene3D" id="2.70.98.110">
    <property type="entry name" value="Glycosyl hydrolase family 63, N-terminal domain"/>
    <property type="match status" value="1"/>
</dbReference>
<keyword evidence="10 12" id="KW-0326">Glycosidase</keyword>
<keyword evidence="18" id="KW-1185">Reference proteome</keyword>
<comment type="subcellular location">
    <subcellularLocation>
        <location evidence="1 12">Endoplasmic reticulum membrane</location>
        <topology evidence="1 12">Single-pass type II membrane protein</topology>
    </subcellularLocation>
</comment>
<comment type="similarity">
    <text evidence="2 12">Belongs to the glycosyl hydrolase 63 family.</text>
</comment>
<dbReference type="PANTHER" id="PTHR10412">
    <property type="entry name" value="MANNOSYL-OLIGOSACCHARIDE GLUCOSIDASE"/>
    <property type="match status" value="1"/>
</dbReference>
<dbReference type="GO" id="GO:0009311">
    <property type="term" value="P:oligosaccharide metabolic process"/>
    <property type="evidence" value="ECO:0007669"/>
    <property type="project" value="UniProtKB-UniRule"/>
</dbReference>
<evidence type="ECO:0000313" key="18">
    <source>
        <dbReference type="Proteomes" id="UP000467700"/>
    </source>
</evidence>
<evidence type="ECO:0000259" key="15">
    <source>
        <dbReference type="Pfam" id="PF03200"/>
    </source>
</evidence>
<evidence type="ECO:0000256" key="5">
    <source>
        <dbReference type="ARBA" id="ARBA00022824"/>
    </source>
</evidence>
<feature type="signal peptide" evidence="13">
    <location>
        <begin position="1"/>
        <end position="17"/>
    </location>
</feature>
<dbReference type="InterPro" id="IPR004888">
    <property type="entry name" value="Glycoside_hydrolase_63"/>
</dbReference>
<evidence type="ECO:0000256" key="11">
    <source>
        <dbReference type="ARBA" id="ARBA00038888"/>
    </source>
</evidence>
<dbReference type="EC" id="3.2.1.106" evidence="11 12"/>
<reference evidence="17 18" key="1">
    <citation type="submission" date="2020-01" db="EMBL/GenBank/DDBJ databases">
        <authorList>
            <person name="Gupta K D."/>
        </authorList>
    </citation>
    <scope>NUCLEOTIDE SEQUENCE [LARGE SCALE GENOMIC DNA]</scope>
</reference>
<dbReference type="Gene3D" id="1.50.10.10">
    <property type="match status" value="1"/>
</dbReference>
<dbReference type="OrthoDB" id="410058at2759"/>
<evidence type="ECO:0000256" key="2">
    <source>
        <dbReference type="ARBA" id="ARBA00010833"/>
    </source>
</evidence>
<evidence type="ECO:0000259" key="16">
    <source>
        <dbReference type="Pfam" id="PF16923"/>
    </source>
</evidence>
<feature type="chain" id="PRO_5035897229" description="Mannosyl-oligosaccharide glucosidase" evidence="13">
    <location>
        <begin position="18"/>
        <end position="1084"/>
    </location>
</feature>
<dbReference type="Pfam" id="PF16923">
    <property type="entry name" value="Glyco_hydro_63N"/>
    <property type="match status" value="1"/>
</dbReference>
<dbReference type="Pfam" id="PF01569">
    <property type="entry name" value="PAP2"/>
    <property type="match status" value="1"/>
</dbReference>
<organism evidence="17 18">
    <name type="scientific">Cyclocybe aegerita</name>
    <name type="common">Black poplar mushroom</name>
    <name type="synonym">Agrocybe aegerita</name>
    <dbReference type="NCBI Taxonomy" id="1973307"/>
    <lineage>
        <taxon>Eukaryota</taxon>
        <taxon>Fungi</taxon>
        <taxon>Dikarya</taxon>
        <taxon>Basidiomycota</taxon>
        <taxon>Agaricomycotina</taxon>
        <taxon>Agaricomycetes</taxon>
        <taxon>Agaricomycetidae</taxon>
        <taxon>Agaricales</taxon>
        <taxon>Agaricineae</taxon>
        <taxon>Bolbitiaceae</taxon>
        <taxon>Cyclocybe</taxon>
    </lineage>
</organism>
<evidence type="ECO:0000256" key="1">
    <source>
        <dbReference type="ARBA" id="ARBA00004648"/>
    </source>
</evidence>
<dbReference type="PANTHER" id="PTHR10412:SF11">
    <property type="entry name" value="MANNOSYL-OLIGOSACCHARIDE GLUCOSIDASE"/>
    <property type="match status" value="1"/>
</dbReference>
<dbReference type="AlphaFoldDB" id="A0A8S0VWR9"/>
<evidence type="ECO:0000256" key="8">
    <source>
        <dbReference type="ARBA" id="ARBA00023136"/>
    </source>
</evidence>
<dbReference type="Gene3D" id="1.20.144.10">
    <property type="entry name" value="Phosphatidic acid phosphatase type 2/haloperoxidase"/>
    <property type="match status" value="1"/>
</dbReference>
<comment type="function">
    <text evidence="12">Cleaves the distal alpha 1,2-linked glucose residue from the Glc(3)Man(9)GlcNAc(2) oligosaccharide precursor.</text>
</comment>
<evidence type="ECO:0000256" key="6">
    <source>
        <dbReference type="ARBA" id="ARBA00022968"/>
    </source>
</evidence>
<evidence type="ECO:0000256" key="12">
    <source>
        <dbReference type="RuleBase" id="RU368089"/>
    </source>
</evidence>
<evidence type="ECO:0000256" key="3">
    <source>
        <dbReference type="ARBA" id="ARBA00022692"/>
    </source>
</evidence>
<dbReference type="Pfam" id="PF03200">
    <property type="entry name" value="Glyco_hydro_63"/>
    <property type="match status" value="1"/>
</dbReference>
<evidence type="ECO:0000256" key="7">
    <source>
        <dbReference type="ARBA" id="ARBA00022989"/>
    </source>
</evidence>
<name>A0A8S0VWR9_CYCAE</name>
<keyword evidence="6" id="KW-0735">Signal-anchor</keyword>
<dbReference type="InterPro" id="IPR031335">
    <property type="entry name" value="Glyco_hydro_63_C"/>
</dbReference>
<sequence>MQLPWLLLLPLGPVVLARPANETLLWGPYRPNLYFGLRPRVPQSLMTGLMWFGTQDYQSIGKTRHDCDQGDNLDSYTWTEYDTREGGVQVLKDGFNNVKITTEFLKVAGGNHGGSWAVRVKGEPIEKDKISRISTIFYFGLEGLGGLDMVTEENENGIAGEIKLAGSTPELDEFTIRIFDSIDNRAVLGGPHVETFRKRLGRAHFIGRSINPGDVWKAKAHIMGALMERGRQVIAPYQDPNVGAPDPSFVLQLPDDVHTNSNLFAVQKFFDGAFQFDVLFDSGSSKQMLSSSILDQGIPALVEAYGKRFREVLPYPTDYPPEKKDSLEAFSKAVTSNLVGGVGYFYGTSIVDRKFSYEWDEDEDAIDDGDDHQKGAKLTEPKALLTATPSRSFFPRGFYWDEGFHLLHIGQWDNDFSLEILKDWIGLIDEDGWVAREQILGEEARSKVPHEFQTQVPNYANPPTLTMAVTAFIERVKAVSAARGPSDQELSMDMGMGSQMPLTVPPKLTAVESQYVERPELALEFLKGIYKPLKRHYDWFRRSQRGQIKQYARKARSRTEGYRWRGRSELHVLTSGMDDYPRGPPHAGELHLDLISWVAFFSRTMREIAAFVGEKDDETTFVQVEKAVLDNIEDLHWNESEKMYCDLNVNDEDESYPVCHKGYLSLFPFLLELLPPSSPHLGHILDLVHDPEHLWSPYGIRSLSASHPEFGQGENYWKGPIWIQMNYLALRALHKTYAARDGPYRERAKQIYDELRKNVVDNVVKEYERTGFVWEQYDALTGEGRRSHPFTGWTSLTALSPRAAPAIMPLFSRRNHDTQDRKLTNNQTGTAIGKPFGFGIWLRLHGVDIFTMAVMGAIGLGVYFASPAPSRSFPVYFQNGRHEQKEKLVSIIFEDHPVDVGARGLITATVFQVFIKWLIGGLPPHCYAVCQPQIQSGAQDGVGFAILMYDQSVCTGDEKRINDALESMPSGHSTAARAGLFYLSLYLNVQLKVMGAHNPAYWKMVLFFAPLLGACLISGAPTVDEGRFPVQPSAPPSGYFATPSPSLFPTSANDPYYTYQPTHQFPSYKSPFTREGGWGYGDGE</sequence>
<dbReference type="EMBL" id="CACVBS010000048">
    <property type="protein sequence ID" value="CAA7265444.1"/>
    <property type="molecule type" value="Genomic_DNA"/>
</dbReference>